<feature type="compositionally biased region" description="Basic and acidic residues" evidence="1">
    <location>
        <begin position="192"/>
        <end position="219"/>
    </location>
</feature>
<feature type="region of interest" description="Disordered" evidence="1">
    <location>
        <begin position="1"/>
        <end position="60"/>
    </location>
</feature>
<comment type="caution">
    <text evidence="2">The sequence shown here is derived from an EMBL/GenBank/DDBJ whole genome shotgun (WGS) entry which is preliminary data.</text>
</comment>
<dbReference type="Proteomes" id="UP000651057">
    <property type="component" value="Unassembled WGS sequence"/>
</dbReference>
<dbReference type="RefSeq" id="WP_201919473.1">
    <property type="nucleotide sequence ID" value="NZ_BAABAX010000005.1"/>
</dbReference>
<feature type="compositionally biased region" description="Basic residues" evidence="1">
    <location>
        <begin position="220"/>
        <end position="237"/>
    </location>
</feature>
<organism evidence="2 3">
    <name type="scientific">Aquimarina mytili</name>
    <dbReference type="NCBI Taxonomy" id="874423"/>
    <lineage>
        <taxon>Bacteria</taxon>
        <taxon>Pseudomonadati</taxon>
        <taxon>Bacteroidota</taxon>
        <taxon>Flavobacteriia</taxon>
        <taxon>Flavobacteriales</taxon>
        <taxon>Flavobacteriaceae</taxon>
        <taxon>Aquimarina</taxon>
    </lineage>
</organism>
<sequence length="237" mass="26362">MGKQKKKGGSQDDSALLNMEKLERFTTPQVTEEGTTRYYRGAPKEEVTQNAATGRAPIRDSGENTITVEIHGAVAYARGLDGKQDGAISSFSLYDDMVAKGIEQGLLIEKIDHSRDYHAGDDKHPVTNIQATTKEGREYLRECVVPGSVKALDQDIPALYRPTKAQKNRGLKGLEALQRRTSDPSEAVPSEVFRKNLREGKYKKEGEKTKEEKKEGEQKKGKKKKGKNRGRRSSRVG</sequence>
<feature type="region of interest" description="Disordered" evidence="1">
    <location>
        <begin position="176"/>
        <end position="237"/>
    </location>
</feature>
<proteinExistence type="predicted"/>
<evidence type="ECO:0000313" key="2">
    <source>
        <dbReference type="EMBL" id="MBL0683977.1"/>
    </source>
</evidence>
<gene>
    <name evidence="2" type="ORF">JJQ60_10645</name>
</gene>
<reference evidence="2" key="1">
    <citation type="submission" date="2021-01" db="EMBL/GenBank/DDBJ databases">
        <authorList>
            <person name="Zhong Y.L."/>
        </authorList>
    </citation>
    <scope>NUCLEOTIDE SEQUENCE</scope>
    <source>
        <strain evidence="2">KCTC 23302</strain>
    </source>
</reference>
<dbReference type="AlphaFoldDB" id="A0A936ZTG8"/>
<accession>A0A936ZTG8</accession>
<dbReference type="EMBL" id="JAERQJ010000003">
    <property type="protein sequence ID" value="MBL0683977.1"/>
    <property type="molecule type" value="Genomic_DNA"/>
</dbReference>
<evidence type="ECO:0000313" key="3">
    <source>
        <dbReference type="Proteomes" id="UP000651057"/>
    </source>
</evidence>
<protein>
    <submittedName>
        <fullName evidence="2">Uncharacterized protein</fullName>
    </submittedName>
</protein>
<keyword evidence="3" id="KW-1185">Reference proteome</keyword>
<evidence type="ECO:0000256" key="1">
    <source>
        <dbReference type="SAM" id="MobiDB-lite"/>
    </source>
</evidence>
<name>A0A936ZTG8_9FLAO</name>